<dbReference type="Gene3D" id="3.40.710.10">
    <property type="entry name" value="DD-peptidase/beta-lactamase superfamily"/>
    <property type="match status" value="2"/>
</dbReference>
<keyword evidence="4" id="KW-1185">Reference proteome</keyword>
<accession>A0A4Q8AFY5</accession>
<evidence type="ECO:0000256" key="1">
    <source>
        <dbReference type="ARBA" id="ARBA00006096"/>
    </source>
</evidence>
<proteinExistence type="inferred from homology"/>
<sequence>MRRVFEAVTAVLLVLVVAGLLAVALLPLAPAVFTRTTPLVPQASLPAVAPAHVESEAPAAEAVSRSAVADAVEPVLADAPAAAGRLFGAVVDVATGDVLYSRNGDEIGVPASSLKTVTAAAALSVLGEDSRRATEVYLDGDAVVLVGGGDVLLTDEGIEELAAEAAEALAEDADDDGRTLHVVLDDTLFAGSTLSPHWDASLVTSNNIAPVMPIAMNAARTSEAKAAPRASDPAMSAALAFHRALAAALDDTGVALGDDVVRGGRGAKAEPIANLESATTVETVRVMTEDSENYVAETLGRLVALESGQPASFGGVSAALTAAVENMGVDTAGLRLVDASGLAAANRISPEQLAGVLAAASVSGSRDLREVSYMLPIAGATGTLSERLDSDATRGKVRAKTGTLAGVVTLTGYVVTDGGRLLTFSFFAEDVPGALGDSRDVLDAAAAELAGL</sequence>
<dbReference type="SUPFAM" id="SSF56601">
    <property type="entry name" value="beta-lactamase/transpeptidase-like"/>
    <property type="match status" value="1"/>
</dbReference>
<dbReference type="InterPro" id="IPR000667">
    <property type="entry name" value="Peptidase_S13"/>
</dbReference>
<evidence type="ECO:0000313" key="3">
    <source>
        <dbReference type="EMBL" id="RZU63252.1"/>
    </source>
</evidence>
<dbReference type="RefSeq" id="WP_207219437.1">
    <property type="nucleotide sequence ID" value="NZ_SHLA01000001.1"/>
</dbReference>
<keyword evidence="3" id="KW-0645">Protease</keyword>
<dbReference type="AlphaFoldDB" id="A0A4Q8AFY5"/>
<dbReference type="GO" id="GO:0000270">
    <property type="term" value="P:peptidoglycan metabolic process"/>
    <property type="evidence" value="ECO:0007669"/>
    <property type="project" value="TreeGrafter"/>
</dbReference>
<dbReference type="GO" id="GO:0004185">
    <property type="term" value="F:serine-type carboxypeptidase activity"/>
    <property type="evidence" value="ECO:0007669"/>
    <property type="project" value="InterPro"/>
</dbReference>
<evidence type="ECO:0000256" key="2">
    <source>
        <dbReference type="ARBA" id="ARBA00022801"/>
    </source>
</evidence>
<dbReference type="PRINTS" id="PR00922">
    <property type="entry name" value="DADACBPTASE3"/>
</dbReference>
<gene>
    <name evidence="3" type="ORF">EV380_2864</name>
</gene>
<dbReference type="NCBIfam" id="TIGR00666">
    <property type="entry name" value="PBP4"/>
    <property type="match status" value="1"/>
</dbReference>
<comment type="similarity">
    <text evidence="1">Belongs to the peptidase S13 family.</text>
</comment>
<comment type="caution">
    <text evidence="3">The sequence shown here is derived from an EMBL/GenBank/DDBJ whole genome shotgun (WGS) entry which is preliminary data.</text>
</comment>
<dbReference type="EMBL" id="SHLA01000001">
    <property type="protein sequence ID" value="RZU63252.1"/>
    <property type="molecule type" value="Genomic_DNA"/>
</dbReference>
<dbReference type="Pfam" id="PF02113">
    <property type="entry name" value="Peptidase_S13"/>
    <property type="match status" value="2"/>
</dbReference>
<protein>
    <submittedName>
        <fullName evidence="3">D-alanyl-D-alanine carboxypeptidase/D-alanyl-D-alanine-endopeptidase (Penicillin-binding protein 4)</fullName>
    </submittedName>
</protein>
<evidence type="ECO:0000313" key="4">
    <source>
        <dbReference type="Proteomes" id="UP000292685"/>
    </source>
</evidence>
<dbReference type="GO" id="GO:0006508">
    <property type="term" value="P:proteolysis"/>
    <property type="evidence" value="ECO:0007669"/>
    <property type="project" value="InterPro"/>
</dbReference>
<reference evidence="3 4" key="1">
    <citation type="submission" date="2019-02" db="EMBL/GenBank/DDBJ databases">
        <title>Sequencing the genomes of 1000 actinobacteria strains.</title>
        <authorList>
            <person name="Klenk H.-P."/>
        </authorList>
    </citation>
    <scope>NUCLEOTIDE SEQUENCE [LARGE SCALE GENOMIC DNA]</scope>
    <source>
        <strain evidence="3 4">DSM 17364</strain>
    </source>
</reference>
<dbReference type="InterPro" id="IPR012338">
    <property type="entry name" value="Beta-lactam/transpept-like"/>
</dbReference>
<name>A0A4Q8AFY5_9MICC</name>
<dbReference type="PANTHER" id="PTHR30023:SF0">
    <property type="entry name" value="PENICILLIN-SENSITIVE CARBOXYPEPTIDASE A"/>
    <property type="match status" value="1"/>
</dbReference>
<organism evidence="3 4">
    <name type="scientific">Zhihengliuella halotolerans</name>
    <dbReference type="NCBI Taxonomy" id="370736"/>
    <lineage>
        <taxon>Bacteria</taxon>
        <taxon>Bacillati</taxon>
        <taxon>Actinomycetota</taxon>
        <taxon>Actinomycetes</taxon>
        <taxon>Micrococcales</taxon>
        <taxon>Micrococcaceae</taxon>
        <taxon>Zhihengliuella</taxon>
    </lineage>
</organism>
<dbReference type="Proteomes" id="UP000292685">
    <property type="component" value="Unassembled WGS sequence"/>
</dbReference>
<keyword evidence="2" id="KW-0378">Hydrolase</keyword>
<dbReference type="PANTHER" id="PTHR30023">
    <property type="entry name" value="D-ALANYL-D-ALANINE CARBOXYPEPTIDASE"/>
    <property type="match status" value="1"/>
</dbReference>
<keyword evidence="3" id="KW-0121">Carboxypeptidase</keyword>